<dbReference type="SUPFAM" id="SSF54452">
    <property type="entry name" value="MHC antigen-recognition domain"/>
    <property type="match status" value="1"/>
</dbReference>
<dbReference type="Gene3D" id="3.30.500.10">
    <property type="entry name" value="MHC class I-like antigen recognition-like"/>
    <property type="match status" value="1"/>
</dbReference>
<dbReference type="InterPro" id="IPR011162">
    <property type="entry name" value="MHC_I/II-like_Ag-recog"/>
</dbReference>
<evidence type="ECO:0000313" key="4">
    <source>
        <dbReference type="Ensembl" id="ENSTMTP00000025421.1"/>
    </source>
</evidence>
<dbReference type="PANTHER" id="PTHR16675:SF235">
    <property type="entry name" value="SHKT DOMAIN-CONTAINING PROTEIN"/>
    <property type="match status" value="1"/>
</dbReference>
<evidence type="ECO:0000256" key="1">
    <source>
        <dbReference type="ARBA" id="ARBA00023180"/>
    </source>
</evidence>
<protein>
    <recommendedName>
        <fullName evidence="3">MHC class I-like antigen recognition-like domain-containing protein</fullName>
    </recommendedName>
</protein>
<evidence type="ECO:0000259" key="3">
    <source>
        <dbReference type="Pfam" id="PF00129"/>
    </source>
</evidence>
<keyword evidence="5" id="KW-1185">Reference proteome</keyword>
<reference evidence="4" key="1">
    <citation type="submission" date="2025-08" db="UniProtKB">
        <authorList>
            <consortium name="Ensembl"/>
        </authorList>
    </citation>
    <scope>IDENTIFICATION</scope>
</reference>
<reference evidence="4" key="2">
    <citation type="submission" date="2025-09" db="UniProtKB">
        <authorList>
            <consortium name="Ensembl"/>
        </authorList>
    </citation>
    <scope>IDENTIFICATION</scope>
</reference>
<evidence type="ECO:0000313" key="5">
    <source>
        <dbReference type="Proteomes" id="UP000472274"/>
    </source>
</evidence>
<dbReference type="GO" id="GO:0009897">
    <property type="term" value="C:external side of plasma membrane"/>
    <property type="evidence" value="ECO:0007669"/>
    <property type="project" value="TreeGrafter"/>
</dbReference>
<dbReference type="PANTHER" id="PTHR16675">
    <property type="entry name" value="MHC CLASS I-RELATED"/>
    <property type="match status" value="1"/>
</dbReference>
<dbReference type="Proteomes" id="UP000472274">
    <property type="component" value="Unplaced"/>
</dbReference>
<dbReference type="GO" id="GO:0006955">
    <property type="term" value="P:immune response"/>
    <property type="evidence" value="ECO:0007669"/>
    <property type="project" value="TreeGrafter"/>
</dbReference>
<dbReference type="GeneTree" id="ENSGT01120000271825"/>
<feature type="region of interest" description="Disordered" evidence="2">
    <location>
        <begin position="135"/>
        <end position="162"/>
    </location>
</feature>
<dbReference type="InParanoid" id="A0A674JUC4"/>
<feature type="domain" description="MHC class I-like antigen recognition-like" evidence="3">
    <location>
        <begin position="8"/>
        <end position="141"/>
    </location>
</feature>
<name>A0A674JUC4_9SAUR</name>
<dbReference type="Ensembl" id="ENSTMTT00000026334.1">
    <property type="protein sequence ID" value="ENSTMTP00000025421.1"/>
    <property type="gene ID" value="ENSTMTG00000018524.1"/>
</dbReference>
<dbReference type="AlphaFoldDB" id="A0A674JUC4"/>
<organism evidence="4 5">
    <name type="scientific">Terrapene triunguis</name>
    <name type="common">Three-toed box turtle</name>
    <dbReference type="NCBI Taxonomy" id="2587831"/>
    <lineage>
        <taxon>Eukaryota</taxon>
        <taxon>Metazoa</taxon>
        <taxon>Chordata</taxon>
        <taxon>Craniata</taxon>
        <taxon>Vertebrata</taxon>
        <taxon>Euteleostomi</taxon>
        <taxon>Archelosauria</taxon>
        <taxon>Testudinata</taxon>
        <taxon>Testudines</taxon>
        <taxon>Cryptodira</taxon>
        <taxon>Durocryptodira</taxon>
        <taxon>Testudinoidea</taxon>
        <taxon>Emydidae</taxon>
        <taxon>Terrapene</taxon>
    </lineage>
</organism>
<dbReference type="Pfam" id="PF00129">
    <property type="entry name" value="MHC_I"/>
    <property type="match status" value="1"/>
</dbReference>
<dbReference type="InterPro" id="IPR050208">
    <property type="entry name" value="MHC_class-I_related"/>
</dbReference>
<dbReference type="InterPro" id="IPR037055">
    <property type="entry name" value="MHC_I-like_Ag-recog_sf"/>
</dbReference>
<proteinExistence type="predicted"/>
<accession>A0A674JUC4</accession>
<dbReference type="GO" id="GO:0005615">
    <property type="term" value="C:extracellular space"/>
    <property type="evidence" value="ECO:0007669"/>
    <property type="project" value="TreeGrafter"/>
</dbReference>
<sequence>VTAITQEDGTYHFIMITSVDDVQILYYRSDTREVRPTQEWPEQALGAEYLLAKTQQFWGHEETHFPALSARSQLSPSPTGIHTAQLHVGCALSGQAPVDPRFQYAYDGRDFISFDAQTRTWVAAVQPAVPVKQSWETAPDDADRDQLGFPNGGAWLPMRSPG</sequence>
<evidence type="ECO:0000256" key="2">
    <source>
        <dbReference type="SAM" id="MobiDB-lite"/>
    </source>
</evidence>
<keyword evidence="1" id="KW-0325">Glycoprotein</keyword>
<dbReference type="InterPro" id="IPR011161">
    <property type="entry name" value="MHC_I-like_Ag-recog"/>
</dbReference>